<sequence>MPAQALMEKLHALEQDGAVRWLPFGIAYPSRDWLSWFKGARGEIEVARRLAKLGDGWTVLHSVPVGSNDSDIDHVAVGPGGLFTINTKRSPDARVWVGGGTFLINGSKKPYLRNSTHEARRLEKLLAAVGVTATATPVIAVSGVKSLTVKSPPRWNGEPVEVVETPAIARRLRRRARLDADQVGRIAAALARPDTWAASERVSIDLAALRDVYDRLDRGLDRWNLLVLLVGILVAGGIAALALSMAGGYPQFIAGVVSKLF</sequence>
<evidence type="ECO:0000259" key="2">
    <source>
        <dbReference type="PROSITE" id="PS50965"/>
    </source>
</evidence>
<dbReference type="InterPro" id="IPR011528">
    <property type="entry name" value="NERD"/>
</dbReference>
<evidence type="ECO:0000256" key="1">
    <source>
        <dbReference type="SAM" id="Phobius"/>
    </source>
</evidence>
<comment type="caution">
    <text evidence="3">The sequence shown here is derived from an EMBL/GenBank/DDBJ whole genome shotgun (WGS) entry which is preliminary data.</text>
</comment>
<dbReference type="EMBL" id="VHQG01000002">
    <property type="protein sequence ID" value="TPW76557.1"/>
    <property type="molecule type" value="Genomic_DNA"/>
</dbReference>
<keyword evidence="1" id="KW-1133">Transmembrane helix</keyword>
<feature type="domain" description="NERD" evidence="2">
    <location>
        <begin position="38"/>
        <end position="149"/>
    </location>
</feature>
<dbReference type="Pfam" id="PF08378">
    <property type="entry name" value="NERD"/>
    <property type="match status" value="1"/>
</dbReference>
<keyword evidence="1" id="KW-0472">Membrane</keyword>
<proteinExistence type="predicted"/>
<dbReference type="OrthoDB" id="5793358at2"/>
<gene>
    <name evidence="3" type="ORF">FJ657_06775</name>
</gene>
<dbReference type="AlphaFoldDB" id="A0A506Y598"/>
<reference evidence="3 4" key="1">
    <citation type="submission" date="2019-06" db="EMBL/GenBank/DDBJ databases">
        <authorList>
            <person name="Li F."/>
        </authorList>
    </citation>
    <scope>NUCLEOTIDE SEQUENCE [LARGE SCALE GENOMIC DNA]</scope>
    <source>
        <strain evidence="3 4">10F1D-1</strain>
    </source>
</reference>
<dbReference type="PROSITE" id="PS50965">
    <property type="entry name" value="NERD"/>
    <property type="match status" value="1"/>
</dbReference>
<evidence type="ECO:0000313" key="4">
    <source>
        <dbReference type="Proteomes" id="UP000316252"/>
    </source>
</evidence>
<organism evidence="3 4">
    <name type="scientific">Schumannella soli</name>
    <dbReference type="NCBI Taxonomy" id="2590779"/>
    <lineage>
        <taxon>Bacteria</taxon>
        <taxon>Bacillati</taxon>
        <taxon>Actinomycetota</taxon>
        <taxon>Actinomycetes</taxon>
        <taxon>Micrococcales</taxon>
        <taxon>Microbacteriaceae</taxon>
        <taxon>Schumannella</taxon>
    </lineage>
</organism>
<accession>A0A506Y598</accession>
<dbReference type="Proteomes" id="UP000316252">
    <property type="component" value="Unassembled WGS sequence"/>
</dbReference>
<name>A0A506Y598_9MICO</name>
<keyword evidence="1" id="KW-0812">Transmembrane</keyword>
<evidence type="ECO:0000313" key="3">
    <source>
        <dbReference type="EMBL" id="TPW76557.1"/>
    </source>
</evidence>
<keyword evidence="4" id="KW-1185">Reference proteome</keyword>
<feature type="transmembrane region" description="Helical" evidence="1">
    <location>
        <begin position="223"/>
        <end position="243"/>
    </location>
</feature>
<protein>
    <submittedName>
        <fullName evidence="3">NERD domain-containing protein</fullName>
    </submittedName>
</protein>